<sequence length="140" mass="16308">MISRQETAGSATTLANGFASGTSSNSLLREEEEWRKNSNFRRYFSIRERSKVELSGKCAVDRYALGEVNKSPWYISPWRHYHTFPPCHLFPDDLTAEDSRESKRWLMALLAAEPLTHCFKKKKKNGADKYRIRIFGDIFR</sequence>
<proteinExistence type="predicted"/>
<gene>
    <name evidence="1" type="ORF">CDAR_482601</name>
</gene>
<keyword evidence="2" id="KW-1185">Reference proteome</keyword>
<reference evidence="1 2" key="1">
    <citation type="submission" date="2021-06" db="EMBL/GenBank/DDBJ databases">
        <title>Caerostris darwini draft genome.</title>
        <authorList>
            <person name="Kono N."/>
            <person name="Arakawa K."/>
        </authorList>
    </citation>
    <scope>NUCLEOTIDE SEQUENCE [LARGE SCALE GENOMIC DNA]</scope>
</reference>
<name>A0AAV4Q1W3_9ARAC</name>
<organism evidence="1 2">
    <name type="scientific">Caerostris darwini</name>
    <dbReference type="NCBI Taxonomy" id="1538125"/>
    <lineage>
        <taxon>Eukaryota</taxon>
        <taxon>Metazoa</taxon>
        <taxon>Ecdysozoa</taxon>
        <taxon>Arthropoda</taxon>
        <taxon>Chelicerata</taxon>
        <taxon>Arachnida</taxon>
        <taxon>Araneae</taxon>
        <taxon>Araneomorphae</taxon>
        <taxon>Entelegynae</taxon>
        <taxon>Araneoidea</taxon>
        <taxon>Araneidae</taxon>
        <taxon>Caerostris</taxon>
    </lineage>
</organism>
<protein>
    <submittedName>
        <fullName evidence="1">Uncharacterized protein</fullName>
    </submittedName>
</protein>
<evidence type="ECO:0000313" key="1">
    <source>
        <dbReference type="EMBL" id="GIY03613.1"/>
    </source>
</evidence>
<comment type="caution">
    <text evidence="1">The sequence shown here is derived from an EMBL/GenBank/DDBJ whole genome shotgun (WGS) entry which is preliminary data.</text>
</comment>
<dbReference type="EMBL" id="BPLQ01003829">
    <property type="protein sequence ID" value="GIY03613.1"/>
    <property type="molecule type" value="Genomic_DNA"/>
</dbReference>
<dbReference type="Proteomes" id="UP001054837">
    <property type="component" value="Unassembled WGS sequence"/>
</dbReference>
<evidence type="ECO:0000313" key="2">
    <source>
        <dbReference type="Proteomes" id="UP001054837"/>
    </source>
</evidence>
<dbReference type="AlphaFoldDB" id="A0AAV4Q1W3"/>
<accession>A0AAV4Q1W3</accession>